<accession>A0ABN7SHY0</accession>
<dbReference type="PANTHER" id="PTHR15075:SF2">
    <property type="entry name" value="ALPHA-1,6-MANNOSYLGLYCOPROTEIN 6-BETA-N-ACETYLGLUCOSAMINYLTRANSFERASE"/>
    <property type="match status" value="1"/>
</dbReference>
<evidence type="ECO:0000256" key="4">
    <source>
        <dbReference type="ARBA" id="ARBA00012671"/>
    </source>
</evidence>
<keyword evidence="9" id="KW-1133">Transmembrane helix</keyword>
<evidence type="ECO:0000313" key="16">
    <source>
        <dbReference type="Proteomes" id="UP001158576"/>
    </source>
</evidence>
<comment type="similarity">
    <text evidence="3">Belongs to the glycosyltransferase 18 family.</text>
</comment>
<dbReference type="Proteomes" id="UP001158576">
    <property type="component" value="Chromosome XSR"/>
</dbReference>
<evidence type="ECO:0000256" key="7">
    <source>
        <dbReference type="ARBA" id="ARBA00022692"/>
    </source>
</evidence>
<keyword evidence="16" id="KW-1185">Reference proteome</keyword>
<evidence type="ECO:0000256" key="3">
    <source>
        <dbReference type="ARBA" id="ARBA00007477"/>
    </source>
</evidence>
<proteinExistence type="inferred from homology"/>
<keyword evidence="6" id="KW-0808">Transferase</keyword>
<evidence type="ECO:0000256" key="1">
    <source>
        <dbReference type="ARBA" id="ARBA00004323"/>
    </source>
</evidence>
<name>A0ABN7SHY0_OIKDI</name>
<dbReference type="PANTHER" id="PTHR15075">
    <property type="entry name" value="ALPHA-MANNOSIDE BETA-1,6-N-ACETYLGLUCOSAMINYLTRANSFERASE"/>
    <property type="match status" value="1"/>
</dbReference>
<reference evidence="15 16" key="1">
    <citation type="submission" date="2021-04" db="EMBL/GenBank/DDBJ databases">
        <authorList>
            <person name="Bliznina A."/>
        </authorList>
    </citation>
    <scope>NUCLEOTIDE SEQUENCE [LARGE SCALE GENOMIC DNA]</scope>
</reference>
<sequence length="641" mass="73478">MKSKWKNRTSRSKRNFCTRLAKCGRKQQTGICLAFFTIIIIFAKVVEGYLKIKIHDTELVNAAKGKFIHSSDECSKDIFICYAQKERDNETFDKVQALRQKGEIFSKQLDDFTFTDIKKIYEIEYEIKRHENPHLQNPDAILGPAHSSIDVSDEEISLWPGCISSILAIIKNKEFMFPCLDMTKKDDLRFILEFLHKEHNLCPSPDTIKSENINREDDDFEDEGLLVPLKSLTGIVNKVEKSLSKENVLPKIIKQKVDHWDKIAATYKAKWTGETPETLKVIAHIGAAENLPSSMRYLIKDEHRFDLLSIWSDVLGAMNIVGYDLTLSLSMNDLEDALAMFVENIDKCNEMKDLPDIIITDYTGLDELAELEGSVRGPSAKGRFFEKIKCRIRVIDPFGTDPFFNEPSLSKSQDSVENHGFGLPSLKQFLTAYPNKENYWGGFAVSGRVLIQRRTLDCHIPFIDDSIRTNRQRLQDFSTMKDLTRILKREASKTKPQPFIPVGFSGKEFINRLRHNIEEMDFCPKRIVHSWVDYADMIVIQAPPGTDCSQACSTKGLTCNAEMFSYINQKRFLTTFWPKCKNIIKITSRSYWSLGYPAINGQNCILQDNNKLLGCSVPGEGENRRVCPCQKKDLYEKMNTE</sequence>
<evidence type="ECO:0000256" key="9">
    <source>
        <dbReference type="ARBA" id="ARBA00022989"/>
    </source>
</evidence>
<organism evidence="15 16">
    <name type="scientific">Oikopleura dioica</name>
    <name type="common">Tunicate</name>
    <dbReference type="NCBI Taxonomy" id="34765"/>
    <lineage>
        <taxon>Eukaryota</taxon>
        <taxon>Metazoa</taxon>
        <taxon>Chordata</taxon>
        <taxon>Tunicata</taxon>
        <taxon>Appendicularia</taxon>
        <taxon>Copelata</taxon>
        <taxon>Oikopleuridae</taxon>
        <taxon>Oikopleura</taxon>
    </lineage>
</organism>
<protein>
    <recommendedName>
        <fullName evidence="4">alpha-1,6-mannosyl-glycoprotein 6-beta-N-acetylglucosaminyltransferase</fullName>
        <ecNumber evidence="4">2.4.1.155</ecNumber>
    </recommendedName>
</protein>
<evidence type="ECO:0000256" key="2">
    <source>
        <dbReference type="ARBA" id="ARBA00004922"/>
    </source>
</evidence>
<feature type="domain" description="Glycosyltransferase family 18 catalytic" evidence="14">
    <location>
        <begin position="458"/>
        <end position="629"/>
    </location>
</feature>
<evidence type="ECO:0000256" key="12">
    <source>
        <dbReference type="ARBA" id="ARBA00023180"/>
    </source>
</evidence>
<evidence type="ECO:0000256" key="5">
    <source>
        <dbReference type="ARBA" id="ARBA00022676"/>
    </source>
</evidence>
<evidence type="ECO:0000256" key="13">
    <source>
        <dbReference type="ARBA" id="ARBA00048243"/>
    </source>
</evidence>
<evidence type="ECO:0000259" key="14">
    <source>
        <dbReference type="Pfam" id="PF15024"/>
    </source>
</evidence>
<dbReference type="InterPro" id="IPR052105">
    <property type="entry name" value="MGAT5_Glycosyltransferase"/>
</dbReference>
<keyword evidence="10" id="KW-0333">Golgi apparatus</keyword>
<keyword evidence="5" id="KW-0328">Glycosyltransferase</keyword>
<evidence type="ECO:0000256" key="8">
    <source>
        <dbReference type="ARBA" id="ARBA00022968"/>
    </source>
</evidence>
<dbReference type="InterPro" id="IPR026116">
    <property type="entry name" value="GT18_cat"/>
</dbReference>
<gene>
    <name evidence="15" type="ORF">OKIOD_LOCUS7331</name>
</gene>
<feature type="domain" description="Glycosyltransferase family 18 catalytic" evidence="14">
    <location>
        <begin position="191"/>
        <end position="446"/>
    </location>
</feature>
<evidence type="ECO:0000256" key="10">
    <source>
        <dbReference type="ARBA" id="ARBA00023034"/>
    </source>
</evidence>
<keyword evidence="12" id="KW-0325">Glycoprotein</keyword>
<comment type="catalytic activity">
    <reaction evidence="13">
        <text>N(4)-{beta-D-GlcNAc-(1-&gt;2)-[beta-D-GlcNAc-(1-&gt;4)]-alpha-D-Man-(1-&gt;3)-[beta-D-GlcNAc-(1-&gt;2)-alpha-D-Man-(1-&gt;6)]-beta-D-Man-(1-&gt;4)-beta-D-GlcNAc-(1-&gt;4)-beta-D-GlcNAc}-L-asparaginyl-[protein] + UDP-N-acetyl-alpha-D-glucosamine = N(4)-{beta-D-GlcNAc-(1-&gt;2)-[beta-D-GlcNAc-(1-&gt;4)]-alpha-D-Man-(1-&gt;3)-[beta-D-GlcNAc-(1-&gt;2)-[beta-D-GlcNAc-(1-&gt;6)]-alpha-D-Man-(1-&gt;6)]-beta-D-Man-(1-&gt;4)-beta-D-GlcNAc-(1-&gt;4)-beta-D-GlcNAc}-L-asparaginyl-[protein] + UDP + H(+)</text>
        <dbReference type="Rhea" id="RHEA:16921"/>
        <dbReference type="Rhea" id="RHEA-COMP:14374"/>
        <dbReference type="Rhea" id="RHEA-COMP:14377"/>
        <dbReference type="ChEBI" id="CHEBI:15378"/>
        <dbReference type="ChEBI" id="CHEBI:57705"/>
        <dbReference type="ChEBI" id="CHEBI:58223"/>
        <dbReference type="ChEBI" id="CHEBI:139507"/>
        <dbReference type="ChEBI" id="CHEBI:139510"/>
        <dbReference type="EC" id="2.4.1.155"/>
    </reaction>
</comment>
<keyword evidence="7" id="KW-0812">Transmembrane</keyword>
<evidence type="ECO:0000256" key="11">
    <source>
        <dbReference type="ARBA" id="ARBA00023136"/>
    </source>
</evidence>
<dbReference type="EC" id="2.4.1.155" evidence="4"/>
<comment type="pathway">
    <text evidence="2">Protein modification; protein glycosylation.</text>
</comment>
<comment type="subcellular location">
    <subcellularLocation>
        <location evidence="1">Golgi apparatus membrane</location>
        <topology evidence="1">Single-pass type II membrane protein</topology>
    </subcellularLocation>
</comment>
<dbReference type="Pfam" id="PF15024">
    <property type="entry name" value="Glyco_transf_18"/>
    <property type="match status" value="2"/>
</dbReference>
<dbReference type="EMBL" id="OU015569">
    <property type="protein sequence ID" value="CAG5098557.1"/>
    <property type="molecule type" value="Genomic_DNA"/>
</dbReference>
<keyword evidence="11" id="KW-0472">Membrane</keyword>
<evidence type="ECO:0000256" key="6">
    <source>
        <dbReference type="ARBA" id="ARBA00022679"/>
    </source>
</evidence>
<evidence type="ECO:0000313" key="15">
    <source>
        <dbReference type="EMBL" id="CAG5098557.1"/>
    </source>
</evidence>
<keyword evidence="8" id="KW-0735">Signal-anchor</keyword>